<dbReference type="InterPro" id="IPR036964">
    <property type="entry name" value="RASGEF_cat_dom_sf"/>
</dbReference>
<gene>
    <name evidence="11" type="ORF">HK100_002936</name>
</gene>
<feature type="region of interest" description="Disordered" evidence="8">
    <location>
        <begin position="1871"/>
        <end position="1893"/>
    </location>
</feature>
<feature type="repeat" description="ANK" evidence="6">
    <location>
        <begin position="955"/>
        <end position="987"/>
    </location>
</feature>
<comment type="similarity">
    <text evidence="1">Belongs to the multicopper oxidase family.</text>
</comment>
<feature type="repeat" description="ANK" evidence="6">
    <location>
        <begin position="695"/>
        <end position="727"/>
    </location>
</feature>
<protein>
    <recommendedName>
        <fullName evidence="10">Ras-GEF domain-containing protein</fullName>
    </recommendedName>
</protein>
<dbReference type="InterPro" id="IPR008972">
    <property type="entry name" value="Cupredoxin"/>
</dbReference>
<evidence type="ECO:0000256" key="4">
    <source>
        <dbReference type="ARBA" id="ARBA00023002"/>
    </source>
</evidence>
<dbReference type="Pfam" id="PF07731">
    <property type="entry name" value="Cu-oxidase_2"/>
    <property type="match status" value="1"/>
</dbReference>
<dbReference type="Gene3D" id="2.60.40.420">
    <property type="entry name" value="Cupredoxins - blue copper proteins"/>
    <property type="match status" value="3"/>
</dbReference>
<dbReference type="PROSITE" id="PS00079">
    <property type="entry name" value="MULTICOPPER_OXIDASE1"/>
    <property type="match status" value="1"/>
</dbReference>
<reference evidence="11" key="1">
    <citation type="submission" date="2020-05" db="EMBL/GenBank/DDBJ databases">
        <title>Phylogenomic resolution of chytrid fungi.</title>
        <authorList>
            <person name="Stajich J.E."/>
            <person name="Amses K."/>
            <person name="Simmons R."/>
            <person name="Seto K."/>
            <person name="Myers J."/>
            <person name="Bonds A."/>
            <person name="Quandt C.A."/>
            <person name="Barry K."/>
            <person name="Liu P."/>
            <person name="Grigoriev I."/>
            <person name="Longcore J.E."/>
            <person name="James T.Y."/>
        </authorList>
    </citation>
    <scope>NUCLEOTIDE SEQUENCE</scope>
    <source>
        <strain evidence="11">JEL0513</strain>
    </source>
</reference>
<dbReference type="InterPro" id="IPR001895">
    <property type="entry name" value="RASGEF_cat_dom"/>
</dbReference>
<feature type="repeat" description="ANK" evidence="6">
    <location>
        <begin position="923"/>
        <end position="952"/>
    </location>
</feature>
<dbReference type="PROSITE" id="PS50088">
    <property type="entry name" value="ANK_REPEAT"/>
    <property type="match status" value="4"/>
</dbReference>
<keyword evidence="12" id="KW-1185">Reference proteome</keyword>
<evidence type="ECO:0000313" key="11">
    <source>
        <dbReference type="EMBL" id="KAJ3142493.1"/>
    </source>
</evidence>
<dbReference type="Pfam" id="PF00023">
    <property type="entry name" value="Ank"/>
    <property type="match status" value="1"/>
</dbReference>
<comment type="caution">
    <text evidence="11">The sequence shown here is derived from an EMBL/GenBank/DDBJ whole genome shotgun (WGS) entry which is preliminary data.</text>
</comment>
<dbReference type="InterPro" id="IPR011706">
    <property type="entry name" value="Cu-oxidase_C"/>
</dbReference>
<evidence type="ECO:0000256" key="1">
    <source>
        <dbReference type="ARBA" id="ARBA00010609"/>
    </source>
</evidence>
<keyword evidence="7" id="KW-0344">Guanine-nucleotide releasing factor</keyword>
<evidence type="ECO:0000256" key="3">
    <source>
        <dbReference type="ARBA" id="ARBA00022729"/>
    </source>
</evidence>
<keyword evidence="3 9" id="KW-0732">Signal</keyword>
<sequence>MQSTFGRTFYGLVLFAATVSAQSVSTSASATTVASAISQTTPIVNINPNTSTNSNSTSGGVGNTGGDASVGIYSAGGFKALTWNIDYVENVVRANYSRRMIGVNGTWPIPIVVLNFNDTFSLTVVNNLDKAVSIHHHGIFQYGTVQMDGPGMVTQCPIPPGGTYTYTFPLLQWGTYWIHAHWLGEYVDGLRAPLVINPPPSIQLAPFDDEFVVSISDFYNVEQPVALAQFLGIYNPSGAEPVPNAGLLNELDNPDQIIVPGKTYKVRFVSMATLVTYDIYIEGHDMYVVEIDGVDVEPSLQSSFSIGPAQRTAVIFKAREAGNGTEVNYLLHAVMESSMFENAPANLVYDVTMPFIYNTSASAQMYSATAPDFNDIMNELDLVPLAVLEALPTPDPKNSFLLEAGFQVYSDGTNHGAFNNTPYVMPVVAPLYTMETIGSQYVDNPAVYGASAMVVSDFGDSAEIIISNTDSGKHPFHLHGHSFQLIYLSNNTFDPSNPYPEKIAANPVRRDVVNVPGGGYAIFRFTSTNPGVWLFHCHIEWHLEAGLAALLIEAPSLVTNTIDSTMKGFCDAQGIRSSGNAAGNLALDMSGQNLSPSVLPDYITARGWGAMVGCAISSFVGVATVIWFSKKDSIDGHDVLPATFNVVHEQHNSNMFKETLDLCNEDDAEQLRRYMLSHSISNKIIHCLNNAIDNYGNTVLHVAVAYRDLTLAAIFLIKGADPNKENRSGVSPTCLALRLFGHEHKLTQHLSSQGGKLSQDEFAKSAKRLHFFNKNSLFAPHLNQMQTQALLVSNEKCDFMKSAKSMASNSCWSRIQNRVLTAIPKNKLNPHSAAYLNSNLPSITPLMKAAFKGHLSLIERFVDKNSDIDLVDARGLSALSYACYSGNFDVVRYFVETVKAKINCSLAGSENEEKPFTQKFTPTPLILAVINGHRDIVKYLIERGAIINMRIGPAKGYTALMIACWLRKLDMVKLLLSFGAELDSETESWVKIGVQKLKKISSQLYQTDWEIDGWQIKYKSCYNIKKQVTRRDQIFLLSADDMEEVAKILRTLQSKSNSLGTTSPTMAECEINGHRNIFLPSEIEIGQERLDLTENLPVVGTELDQAYMNLYKCIIQLAIAANKHEKTTYVVISAKSIQHSNTILRHIEEMNSSVWPSKDTQVPISPHFSAGASQKLFETSLFANSFASEVLSHQAKTLKAEYQESLVLTTKLACGIWPPSSAVTDMIQAASNLSKAAKSLVDLANCFGYFPLLEKPLIFQMDQMQEKRFSKEIEESHTAKIGKTEEDTFKKWPRPNLLNYEKYKSINDFLNMERLSKKINELNEVVEVEPKTRASDLEYFNALEQKLKEFVISVNELKKLQTQKRQDRYILGTRIICARAYEIIQEIQGFELFVDFADSFDSVLLAKEDVENIEKLNINLGVTDFPVSALYLLELTQEEVIECSDRVQKAGTEASFVWATRESEFNMLQSCIPCVKAVKKLFAVAKAVAINIRECWEGDFKRRQEWNRKTTQNENIQALFEAWRGNISDQSEQYNIANLKLDEPFHSLIFDTKLKFLKGGQISEIVAFITSHNNYDIETAHILILCHHSFMTSVDLLKQLIHQYENIIPPSNLSEREFNAWIKIKNELLLGGFRDFIEKVVLTDWEVDGRLILSEMETRIAKYGIAVAKTSVIKTMPKAFSLFSEIDPNVLFFDSTRILELDPLEFAKQITLLEFEIFLLMRPSECLDQIWSSKLEKERSSARLEALTRKMPNSRKISKEFVSAADSAISKMISHTNNKCRELKNYNGVTGIVSGLSMAPIARLHRTWKKFSKRYSTIYNEYEETADIVSPRGQYSNYRKELKDVKLPAVPFLGLGVSTEDQLYMESMNIEPKEEEANGEEEQEEEELQLKAK</sequence>
<evidence type="ECO:0000256" key="9">
    <source>
        <dbReference type="SAM" id="SignalP"/>
    </source>
</evidence>
<feature type="domain" description="Ras-GEF" evidence="10">
    <location>
        <begin position="1702"/>
        <end position="1893"/>
    </location>
</feature>
<dbReference type="PROSITE" id="PS50009">
    <property type="entry name" value="RASGEF_CAT"/>
    <property type="match status" value="1"/>
</dbReference>
<evidence type="ECO:0000256" key="8">
    <source>
        <dbReference type="SAM" id="MobiDB-lite"/>
    </source>
</evidence>
<dbReference type="GO" id="GO:0005507">
    <property type="term" value="F:copper ion binding"/>
    <property type="evidence" value="ECO:0007669"/>
    <property type="project" value="InterPro"/>
</dbReference>
<evidence type="ECO:0000256" key="2">
    <source>
        <dbReference type="ARBA" id="ARBA00022723"/>
    </source>
</evidence>
<evidence type="ECO:0000256" key="6">
    <source>
        <dbReference type="PROSITE-ProRule" id="PRU00023"/>
    </source>
</evidence>
<dbReference type="SUPFAM" id="SSF48366">
    <property type="entry name" value="Ras GEF"/>
    <property type="match status" value="1"/>
</dbReference>
<feature type="chain" id="PRO_5041988266" description="Ras-GEF domain-containing protein" evidence="9">
    <location>
        <begin position="22"/>
        <end position="1893"/>
    </location>
</feature>
<dbReference type="InterPro" id="IPR002110">
    <property type="entry name" value="Ankyrin_rpt"/>
</dbReference>
<dbReference type="InterPro" id="IPR011707">
    <property type="entry name" value="Cu-oxidase-like_N"/>
</dbReference>
<dbReference type="SMART" id="SM00147">
    <property type="entry name" value="RasGEF"/>
    <property type="match status" value="1"/>
</dbReference>
<dbReference type="CDD" id="cd13877">
    <property type="entry name" value="CuRO_2_Fet3p_like"/>
    <property type="match status" value="1"/>
</dbReference>
<dbReference type="SUPFAM" id="SSF49503">
    <property type="entry name" value="Cupredoxins"/>
    <property type="match status" value="3"/>
</dbReference>
<dbReference type="GO" id="GO:0016491">
    <property type="term" value="F:oxidoreductase activity"/>
    <property type="evidence" value="ECO:0007669"/>
    <property type="project" value="UniProtKB-KW"/>
</dbReference>
<dbReference type="Pfam" id="PF00394">
    <property type="entry name" value="Cu-oxidase"/>
    <property type="match status" value="1"/>
</dbReference>
<evidence type="ECO:0000256" key="5">
    <source>
        <dbReference type="ARBA" id="ARBA00023008"/>
    </source>
</evidence>
<dbReference type="Gene3D" id="1.25.40.20">
    <property type="entry name" value="Ankyrin repeat-containing domain"/>
    <property type="match status" value="2"/>
</dbReference>
<dbReference type="InterPro" id="IPR045087">
    <property type="entry name" value="Cu-oxidase_fam"/>
</dbReference>
<dbReference type="InterPro" id="IPR023578">
    <property type="entry name" value="Ras_GEF_dom_sf"/>
</dbReference>
<dbReference type="GO" id="GO:0007264">
    <property type="term" value="P:small GTPase-mediated signal transduction"/>
    <property type="evidence" value="ECO:0007669"/>
    <property type="project" value="InterPro"/>
</dbReference>
<dbReference type="InterPro" id="IPR033138">
    <property type="entry name" value="Cu_oxidase_CS"/>
</dbReference>
<dbReference type="EMBL" id="JADGJH010000017">
    <property type="protein sequence ID" value="KAJ3142493.1"/>
    <property type="molecule type" value="Genomic_DNA"/>
</dbReference>
<dbReference type="PROSITE" id="PS00080">
    <property type="entry name" value="MULTICOPPER_OXIDASE2"/>
    <property type="match status" value="1"/>
</dbReference>
<dbReference type="InterPro" id="IPR036770">
    <property type="entry name" value="Ankyrin_rpt-contain_sf"/>
</dbReference>
<keyword evidence="6" id="KW-0040">ANK repeat</keyword>
<dbReference type="InterPro" id="IPR000651">
    <property type="entry name" value="Ras-like_Gua-exchang_fac_N"/>
</dbReference>
<keyword evidence="2" id="KW-0479">Metal-binding</keyword>
<accession>A0AAD5XMS8</accession>
<dbReference type="SUPFAM" id="SSF48403">
    <property type="entry name" value="Ankyrin repeat"/>
    <property type="match status" value="2"/>
</dbReference>
<name>A0AAD5XMS8_9FUNG</name>
<dbReference type="Pfam" id="PF00618">
    <property type="entry name" value="RasGEF_N"/>
    <property type="match status" value="1"/>
</dbReference>
<dbReference type="Proteomes" id="UP001211907">
    <property type="component" value="Unassembled WGS sequence"/>
</dbReference>
<proteinExistence type="inferred from homology"/>
<dbReference type="GO" id="GO:0005085">
    <property type="term" value="F:guanyl-nucleotide exchange factor activity"/>
    <property type="evidence" value="ECO:0007669"/>
    <property type="project" value="UniProtKB-KW"/>
</dbReference>
<evidence type="ECO:0000259" key="10">
    <source>
        <dbReference type="PROSITE" id="PS50009"/>
    </source>
</evidence>
<dbReference type="Pfam" id="PF12796">
    <property type="entry name" value="Ank_2"/>
    <property type="match status" value="2"/>
</dbReference>
<organism evidence="11 12">
    <name type="scientific">Physocladia obscura</name>
    <dbReference type="NCBI Taxonomy" id="109957"/>
    <lineage>
        <taxon>Eukaryota</taxon>
        <taxon>Fungi</taxon>
        <taxon>Fungi incertae sedis</taxon>
        <taxon>Chytridiomycota</taxon>
        <taxon>Chytridiomycota incertae sedis</taxon>
        <taxon>Chytridiomycetes</taxon>
        <taxon>Chytridiales</taxon>
        <taxon>Chytriomycetaceae</taxon>
        <taxon>Physocladia</taxon>
    </lineage>
</organism>
<dbReference type="PANTHER" id="PTHR11709">
    <property type="entry name" value="MULTI-COPPER OXIDASE"/>
    <property type="match status" value="1"/>
</dbReference>
<dbReference type="Gene3D" id="1.10.840.10">
    <property type="entry name" value="Ras guanine-nucleotide exchange factors catalytic domain"/>
    <property type="match status" value="1"/>
</dbReference>
<dbReference type="Gene3D" id="1.20.870.10">
    <property type="entry name" value="Son of sevenless (SoS) protein Chain: S domain 1"/>
    <property type="match status" value="1"/>
</dbReference>
<dbReference type="Pfam" id="PF00617">
    <property type="entry name" value="RasGEF"/>
    <property type="match status" value="1"/>
</dbReference>
<evidence type="ECO:0000313" key="12">
    <source>
        <dbReference type="Proteomes" id="UP001211907"/>
    </source>
</evidence>
<dbReference type="PROSITE" id="PS50297">
    <property type="entry name" value="ANK_REP_REGION"/>
    <property type="match status" value="3"/>
</dbReference>
<feature type="repeat" description="ANK" evidence="6">
    <location>
        <begin position="841"/>
        <end position="873"/>
    </location>
</feature>
<dbReference type="InterPro" id="IPR001117">
    <property type="entry name" value="Cu-oxidase_2nd"/>
</dbReference>
<evidence type="ECO:0000256" key="7">
    <source>
        <dbReference type="PROSITE-ProRule" id="PRU00168"/>
    </source>
</evidence>
<feature type="compositionally biased region" description="Acidic residues" evidence="8">
    <location>
        <begin position="1877"/>
        <end position="1887"/>
    </location>
</feature>
<dbReference type="GO" id="GO:0006811">
    <property type="term" value="P:monoatomic ion transport"/>
    <property type="evidence" value="ECO:0007669"/>
    <property type="project" value="InterPro"/>
</dbReference>
<keyword evidence="4" id="KW-0560">Oxidoreductase</keyword>
<dbReference type="Pfam" id="PF07732">
    <property type="entry name" value="Cu-oxidase_3"/>
    <property type="match status" value="1"/>
</dbReference>
<keyword evidence="5" id="KW-0186">Copper</keyword>
<feature type="signal peptide" evidence="9">
    <location>
        <begin position="1"/>
        <end position="21"/>
    </location>
</feature>
<dbReference type="InterPro" id="IPR002355">
    <property type="entry name" value="Cu_oxidase_Cu_BS"/>
</dbReference>
<dbReference type="SMART" id="SM00248">
    <property type="entry name" value="ANK"/>
    <property type="match status" value="5"/>
</dbReference>
<dbReference type="PANTHER" id="PTHR11709:SF361">
    <property type="entry name" value="IRON TRANSPORT MULTICOPPER OXIDASE FET3"/>
    <property type="match status" value="1"/>
</dbReference>
<dbReference type="InterPro" id="IPR044130">
    <property type="entry name" value="CuRO_2_Fet3-like"/>
</dbReference>